<protein>
    <recommendedName>
        <fullName evidence="3">TIGR04197 family type VII secretion effector</fullName>
    </recommendedName>
</protein>
<gene>
    <name evidence="1" type="ORF">IC227_04580</name>
</gene>
<name>A0A931ATW6_9ENTE</name>
<accession>A0A931ATW6</accession>
<keyword evidence="2" id="KW-1185">Reference proteome</keyword>
<evidence type="ECO:0000313" key="2">
    <source>
        <dbReference type="Proteomes" id="UP000637757"/>
    </source>
</evidence>
<dbReference type="EMBL" id="JADAKE010000013">
    <property type="protein sequence ID" value="MBF8807772.1"/>
    <property type="molecule type" value="Genomic_DNA"/>
</dbReference>
<sequence>MGKITSNQGATQNAVAGISKVSVKSGKTCSLERSNISSMKQGAEVGNQILSDLSKLVSCVNEQASKFPKIAAVIAFRDSQMRFK</sequence>
<evidence type="ECO:0008006" key="3">
    <source>
        <dbReference type="Google" id="ProtNLM"/>
    </source>
</evidence>
<evidence type="ECO:0000313" key="1">
    <source>
        <dbReference type="EMBL" id="MBF8807772.1"/>
    </source>
</evidence>
<dbReference type="AlphaFoldDB" id="A0A931ATW6"/>
<proteinExistence type="predicted"/>
<dbReference type="Proteomes" id="UP000637757">
    <property type="component" value="Unassembled WGS sequence"/>
</dbReference>
<reference evidence="1" key="1">
    <citation type="submission" date="2020-09" db="EMBL/GenBank/DDBJ databases">
        <title>Genomic insights into the novelty and pathogenicity of a unique biofilm-forming Enterococcus sp. bacteria (Enterococcus lacertideformus) identified in reptiles.</title>
        <authorList>
            <person name="Agius J.E."/>
            <person name="Phalen D.N."/>
            <person name="Rose K."/>
            <person name="Eden J.-S."/>
        </authorList>
    </citation>
    <scope>NUCLEOTIDE SEQUENCE</scope>
    <source>
        <strain evidence="1">PHRS 0518</strain>
    </source>
</reference>
<comment type="caution">
    <text evidence="1">The sequence shown here is derived from an EMBL/GenBank/DDBJ whole genome shotgun (WGS) entry which is preliminary data.</text>
</comment>
<organism evidence="1 2">
    <name type="scientific">Enterococcus lacertideformus</name>
    <dbReference type="NCBI Taxonomy" id="2771493"/>
    <lineage>
        <taxon>Bacteria</taxon>
        <taxon>Bacillati</taxon>
        <taxon>Bacillota</taxon>
        <taxon>Bacilli</taxon>
        <taxon>Lactobacillales</taxon>
        <taxon>Enterococcaceae</taxon>
        <taxon>Enterococcus</taxon>
    </lineage>
</organism>